<reference evidence="3 4" key="1">
    <citation type="submission" date="2016-12" db="EMBL/GenBank/DDBJ databases">
        <authorList>
            <person name="Song W.-J."/>
            <person name="Kurnit D.M."/>
        </authorList>
    </citation>
    <scope>NUCLEOTIDE SEQUENCE [LARGE SCALE GENOMIC DNA]</scope>
    <source>
        <strain evidence="3 4">DSM 30827</strain>
    </source>
</reference>
<feature type="compositionally biased region" description="Pro residues" evidence="1">
    <location>
        <begin position="104"/>
        <end position="123"/>
    </location>
</feature>
<dbReference type="KEGG" id="cgv:CGLAU_00235"/>
<evidence type="ECO:0000256" key="1">
    <source>
        <dbReference type="SAM" id="MobiDB-lite"/>
    </source>
</evidence>
<evidence type="ECO:0000313" key="4">
    <source>
        <dbReference type="Proteomes" id="UP000217209"/>
    </source>
</evidence>
<feature type="region of interest" description="Disordered" evidence="1">
    <location>
        <begin position="90"/>
        <end position="130"/>
    </location>
</feature>
<organism evidence="3 4">
    <name type="scientific">Corynebacterium glaucum</name>
    <dbReference type="NCBI Taxonomy" id="187491"/>
    <lineage>
        <taxon>Bacteria</taxon>
        <taxon>Bacillati</taxon>
        <taxon>Actinomycetota</taxon>
        <taxon>Actinomycetes</taxon>
        <taxon>Mycobacteriales</taxon>
        <taxon>Corynebacteriaceae</taxon>
        <taxon>Corynebacterium</taxon>
    </lineage>
</organism>
<name>A0A1Q2HT96_9CORY</name>
<dbReference type="Proteomes" id="UP000217209">
    <property type="component" value="Chromosome"/>
</dbReference>
<sequence length="186" mass="19023" precursor="true">MKIRAFAASALVAGTLIASPTASADIVDDALAALPSGPISCEQAQRYWTDEADYYNKVAQAQMVARFDPRGPQILAALARVDEAATRCGLKGGGAAPAQQQAPAPAPSQPAPNQPAPAQPVPSQPGNAQQGQAPVLLNLAPANSPSFELPVADMGSVVLPDVLELVRQALAGILDSFNIKVPGINA</sequence>
<gene>
    <name evidence="3" type="ORF">CGLAU_00235</name>
</gene>
<keyword evidence="4" id="KW-1185">Reference proteome</keyword>
<dbReference type="EMBL" id="CP019688">
    <property type="protein sequence ID" value="AQQ14052.1"/>
    <property type="molecule type" value="Genomic_DNA"/>
</dbReference>
<evidence type="ECO:0000313" key="3">
    <source>
        <dbReference type="EMBL" id="AQQ14052.1"/>
    </source>
</evidence>
<proteinExistence type="predicted"/>
<dbReference type="AlphaFoldDB" id="A0A1Q2HT96"/>
<feature type="chain" id="PRO_5012930407" description="Haemophore haem-binding domain-containing protein" evidence="2">
    <location>
        <begin position="25"/>
        <end position="186"/>
    </location>
</feature>
<accession>A0A1Q2HT96</accession>
<evidence type="ECO:0008006" key="5">
    <source>
        <dbReference type="Google" id="ProtNLM"/>
    </source>
</evidence>
<protein>
    <recommendedName>
        <fullName evidence="5">Haemophore haem-binding domain-containing protein</fullName>
    </recommendedName>
</protein>
<keyword evidence="2" id="KW-0732">Signal</keyword>
<evidence type="ECO:0000256" key="2">
    <source>
        <dbReference type="SAM" id="SignalP"/>
    </source>
</evidence>
<feature type="signal peptide" evidence="2">
    <location>
        <begin position="1"/>
        <end position="24"/>
    </location>
</feature>